<reference evidence="1 2" key="1">
    <citation type="submission" date="2015-05" db="EMBL/GenBank/DDBJ databases">
        <title>Whole genome sequence and identification of bacterial endophytes from Costus igneus.</title>
        <authorList>
            <person name="Lee Y.P."/>
            <person name="Gan H.M."/>
            <person name="Eng W."/>
            <person name="Wheatley M.S."/>
            <person name="Caraballo A."/>
            <person name="Polter S."/>
            <person name="Savka M.A."/>
            <person name="Hudson A.O."/>
        </authorList>
    </citation>
    <scope>NUCLEOTIDE SEQUENCE [LARGE SCALE GENOMIC DNA]</scope>
    <source>
        <strain evidence="1 2">RIT379</strain>
    </source>
</reference>
<dbReference type="Pfam" id="PF16258">
    <property type="entry name" value="DUF4912"/>
    <property type="match status" value="1"/>
</dbReference>
<gene>
    <name evidence="1" type="ORF">ABW02_07130</name>
</gene>
<dbReference type="Proteomes" id="UP000036045">
    <property type="component" value="Unassembled WGS sequence"/>
</dbReference>
<evidence type="ECO:0000313" key="2">
    <source>
        <dbReference type="Proteomes" id="UP000036045"/>
    </source>
</evidence>
<dbReference type="OrthoDB" id="9812700at2"/>
<organism evidence="1 2">
    <name type="scientific">Niallia circulans</name>
    <name type="common">Bacillus circulans</name>
    <dbReference type="NCBI Taxonomy" id="1397"/>
    <lineage>
        <taxon>Bacteria</taxon>
        <taxon>Bacillati</taxon>
        <taxon>Bacillota</taxon>
        <taxon>Bacilli</taxon>
        <taxon>Bacillales</taxon>
        <taxon>Bacillaceae</taxon>
        <taxon>Niallia</taxon>
    </lineage>
</organism>
<evidence type="ECO:0000313" key="1">
    <source>
        <dbReference type="EMBL" id="KLV27279.1"/>
    </source>
</evidence>
<dbReference type="RefSeq" id="WP_047941260.1">
    <property type="nucleotide sequence ID" value="NZ_LDPH01000004.1"/>
</dbReference>
<name>A0A0J1IMV0_NIACI</name>
<comment type="caution">
    <text evidence="1">The sequence shown here is derived from an EMBL/GenBank/DDBJ whole genome shotgun (WGS) entry which is preliminary data.</text>
</comment>
<dbReference type="EMBL" id="LDPH01000004">
    <property type="protein sequence ID" value="KLV27279.1"/>
    <property type="molecule type" value="Genomic_DNA"/>
</dbReference>
<dbReference type="AlphaFoldDB" id="A0A0J1IMV0"/>
<proteinExistence type="predicted"/>
<sequence>MIEQIVNLRRKGLSFRKIAIELNSTVGKVQYQWKKYVKEQEHNGNAGQAEEQKNVIQMQKQESYITESFWTSVDLLAKKNGMEAWLTSEDTALVFWRIPEGKWQLISTYYDIDPETCSLAVKINDITSIIYNGRNAHNSRILPVENRQESVVLQDLSPNRSFCFEIGVLDVYQSFLPILQSNPLHTPRTAHNQTGQLAKDLQEWENGDVSVPNWIEHVSTYSYYELEEQEDVKKK</sequence>
<dbReference type="PATRIC" id="fig|1397.4.peg.4112"/>
<keyword evidence="2" id="KW-1185">Reference proteome</keyword>
<evidence type="ECO:0008006" key="3">
    <source>
        <dbReference type="Google" id="ProtNLM"/>
    </source>
</evidence>
<dbReference type="InterPro" id="IPR032585">
    <property type="entry name" value="DUF4912"/>
</dbReference>
<accession>A0A0J1IMV0</accession>
<protein>
    <recommendedName>
        <fullName evidence="3">DUF4912 domain-containing protein</fullName>
    </recommendedName>
</protein>